<proteinExistence type="predicted"/>
<keyword evidence="2" id="KW-1185">Reference proteome</keyword>
<organism evidence="1 2">
    <name type="scientific">Nocardioides aestuarii</name>
    <dbReference type="NCBI Taxonomy" id="252231"/>
    <lineage>
        <taxon>Bacteria</taxon>
        <taxon>Bacillati</taxon>
        <taxon>Actinomycetota</taxon>
        <taxon>Actinomycetes</taxon>
        <taxon>Propionibacteriales</taxon>
        <taxon>Nocardioidaceae</taxon>
        <taxon>Nocardioides</taxon>
    </lineage>
</organism>
<protein>
    <submittedName>
        <fullName evidence="1">Uncharacterized protein</fullName>
    </submittedName>
</protein>
<dbReference type="RefSeq" id="WP_343915322.1">
    <property type="nucleotide sequence ID" value="NZ_BAAAJT010000002.1"/>
</dbReference>
<evidence type="ECO:0000313" key="1">
    <source>
        <dbReference type="EMBL" id="MFD1945772.1"/>
    </source>
</evidence>
<gene>
    <name evidence="1" type="ORF">ACFSDE_03135</name>
</gene>
<name>A0ABW4TJU9_9ACTN</name>
<dbReference type="Proteomes" id="UP001597351">
    <property type="component" value="Unassembled WGS sequence"/>
</dbReference>
<evidence type="ECO:0000313" key="2">
    <source>
        <dbReference type="Proteomes" id="UP001597351"/>
    </source>
</evidence>
<dbReference type="EMBL" id="JBHUGD010000001">
    <property type="protein sequence ID" value="MFD1945772.1"/>
    <property type="molecule type" value="Genomic_DNA"/>
</dbReference>
<comment type="caution">
    <text evidence="1">The sequence shown here is derived from an EMBL/GenBank/DDBJ whole genome shotgun (WGS) entry which is preliminary data.</text>
</comment>
<sequence length="87" mass="10364">MHVLRLRDERGRLVGRTDFLLEDAGIFFEFQGKEKYVRHRRPGESMESFVLREKRRIELDLERPLSTAGRIRRLIASRRASGPELRQ</sequence>
<reference evidence="2" key="1">
    <citation type="journal article" date="2019" name="Int. J. Syst. Evol. Microbiol.">
        <title>The Global Catalogue of Microorganisms (GCM) 10K type strain sequencing project: providing services to taxonomists for standard genome sequencing and annotation.</title>
        <authorList>
            <consortium name="The Broad Institute Genomics Platform"/>
            <consortium name="The Broad Institute Genome Sequencing Center for Infectious Disease"/>
            <person name="Wu L."/>
            <person name="Ma J."/>
        </authorList>
    </citation>
    <scope>NUCLEOTIDE SEQUENCE [LARGE SCALE GENOMIC DNA]</scope>
    <source>
        <strain evidence="2">CGMCC 1.12477</strain>
    </source>
</reference>
<accession>A0ABW4TJU9</accession>